<dbReference type="GO" id="GO:0015631">
    <property type="term" value="F:tubulin binding"/>
    <property type="evidence" value="ECO:0007669"/>
    <property type="project" value="InterPro"/>
</dbReference>
<dbReference type="AlphaFoldDB" id="A0A9P0JRG8"/>
<evidence type="ECO:0000256" key="2">
    <source>
        <dbReference type="SAM" id="MobiDB-lite"/>
    </source>
</evidence>
<feature type="compositionally biased region" description="Polar residues" evidence="2">
    <location>
        <begin position="101"/>
        <end position="116"/>
    </location>
</feature>
<dbReference type="GO" id="GO:0046785">
    <property type="term" value="P:microtubule polymerization"/>
    <property type="evidence" value="ECO:0007669"/>
    <property type="project" value="InterPro"/>
</dbReference>
<gene>
    <name evidence="3" type="ORF">ACAOBT_LOCUS3340</name>
</gene>
<dbReference type="OrthoDB" id="548799at2759"/>
<dbReference type="Pfam" id="PF05517">
    <property type="entry name" value="p25-alpha"/>
    <property type="match status" value="1"/>
</dbReference>
<sequence>MPILEDQFCIFAKYEQRKEDGTTISLIQMDLWFKQAGVISKRISVRDLALCFNKVKARRINFNEFCSVIEDLAKQKGISVEVIKAKLTKCAQPGKKRSDFSKNSTRSTTKNIGNVETQKVDVGVNVIVEPKKEQTKNNNNINESGVEG</sequence>
<protein>
    <submittedName>
        <fullName evidence="3">Uncharacterized protein</fullName>
    </submittedName>
</protein>
<dbReference type="EMBL" id="CAKOFQ010006683">
    <property type="protein sequence ID" value="CAH1959733.1"/>
    <property type="molecule type" value="Genomic_DNA"/>
</dbReference>
<feature type="region of interest" description="Disordered" evidence="2">
    <location>
        <begin position="128"/>
        <end position="148"/>
    </location>
</feature>
<evidence type="ECO:0000313" key="3">
    <source>
        <dbReference type="EMBL" id="CAH1959733.1"/>
    </source>
</evidence>
<feature type="compositionally biased region" description="Polar residues" evidence="2">
    <location>
        <begin position="136"/>
        <end position="148"/>
    </location>
</feature>
<comment type="caution">
    <text evidence="3">The sequence shown here is derived from an EMBL/GenBank/DDBJ whole genome shotgun (WGS) entry which is preliminary data.</text>
</comment>
<comment type="similarity">
    <text evidence="1">Belongs to the TPPP family.</text>
</comment>
<dbReference type="InterPro" id="IPR011992">
    <property type="entry name" value="EF-hand-dom_pair"/>
</dbReference>
<accession>A0A9P0JRG8</accession>
<evidence type="ECO:0000313" key="4">
    <source>
        <dbReference type="Proteomes" id="UP001152888"/>
    </source>
</evidence>
<dbReference type="Proteomes" id="UP001152888">
    <property type="component" value="Unassembled WGS sequence"/>
</dbReference>
<evidence type="ECO:0000256" key="1">
    <source>
        <dbReference type="ARBA" id="ARBA00010994"/>
    </source>
</evidence>
<keyword evidence="4" id="KW-1185">Reference proteome</keyword>
<dbReference type="Gene3D" id="1.10.238.10">
    <property type="entry name" value="EF-hand"/>
    <property type="match status" value="1"/>
</dbReference>
<feature type="region of interest" description="Disordered" evidence="2">
    <location>
        <begin position="93"/>
        <end position="116"/>
    </location>
</feature>
<dbReference type="InterPro" id="IPR008907">
    <property type="entry name" value="TPP/p25"/>
</dbReference>
<name>A0A9P0JRG8_ACAOB</name>
<dbReference type="SUPFAM" id="SSF47473">
    <property type="entry name" value="EF-hand"/>
    <property type="match status" value="1"/>
</dbReference>
<proteinExistence type="inferred from homology"/>
<reference evidence="3" key="1">
    <citation type="submission" date="2022-03" db="EMBL/GenBank/DDBJ databases">
        <authorList>
            <person name="Sayadi A."/>
        </authorList>
    </citation>
    <scope>NUCLEOTIDE SEQUENCE</scope>
</reference>
<organism evidence="3 4">
    <name type="scientific">Acanthoscelides obtectus</name>
    <name type="common">Bean weevil</name>
    <name type="synonym">Bruchus obtectus</name>
    <dbReference type="NCBI Taxonomy" id="200917"/>
    <lineage>
        <taxon>Eukaryota</taxon>
        <taxon>Metazoa</taxon>
        <taxon>Ecdysozoa</taxon>
        <taxon>Arthropoda</taxon>
        <taxon>Hexapoda</taxon>
        <taxon>Insecta</taxon>
        <taxon>Pterygota</taxon>
        <taxon>Neoptera</taxon>
        <taxon>Endopterygota</taxon>
        <taxon>Coleoptera</taxon>
        <taxon>Polyphaga</taxon>
        <taxon>Cucujiformia</taxon>
        <taxon>Chrysomeloidea</taxon>
        <taxon>Chrysomelidae</taxon>
        <taxon>Bruchinae</taxon>
        <taxon>Bruchini</taxon>
        <taxon>Acanthoscelides</taxon>
    </lineage>
</organism>